<keyword evidence="2" id="KW-1185">Reference proteome</keyword>
<name>A0ABC8JBD3_ERUVS</name>
<gene>
    <name evidence="1" type="ORF">ERUC_LOCUS8408</name>
</gene>
<comment type="caution">
    <text evidence="1">The sequence shown here is derived from an EMBL/GenBank/DDBJ whole genome shotgun (WGS) entry which is preliminary data.</text>
</comment>
<sequence>MELLHFINGKEEEEELILMKGGKIDSHEERLVSVAIKELRNVKYDYVVVNVEGRLDDVVNRLESIIDAEKCKVRPMIFET</sequence>
<proteinExistence type="predicted"/>
<organism evidence="1 2">
    <name type="scientific">Eruca vesicaria subsp. sativa</name>
    <name type="common">Garden rocket</name>
    <name type="synonym">Eruca sativa</name>
    <dbReference type="NCBI Taxonomy" id="29727"/>
    <lineage>
        <taxon>Eukaryota</taxon>
        <taxon>Viridiplantae</taxon>
        <taxon>Streptophyta</taxon>
        <taxon>Embryophyta</taxon>
        <taxon>Tracheophyta</taxon>
        <taxon>Spermatophyta</taxon>
        <taxon>Magnoliopsida</taxon>
        <taxon>eudicotyledons</taxon>
        <taxon>Gunneridae</taxon>
        <taxon>Pentapetalae</taxon>
        <taxon>rosids</taxon>
        <taxon>malvids</taxon>
        <taxon>Brassicales</taxon>
        <taxon>Brassicaceae</taxon>
        <taxon>Brassiceae</taxon>
        <taxon>Eruca</taxon>
    </lineage>
</organism>
<evidence type="ECO:0000313" key="2">
    <source>
        <dbReference type="Proteomes" id="UP001642260"/>
    </source>
</evidence>
<accession>A0ABC8JBD3</accession>
<dbReference type="Gene3D" id="3.40.50.300">
    <property type="entry name" value="P-loop containing nucleotide triphosphate hydrolases"/>
    <property type="match status" value="1"/>
</dbReference>
<protein>
    <submittedName>
        <fullName evidence="1">Uncharacterized protein</fullName>
    </submittedName>
</protein>
<dbReference type="Proteomes" id="UP001642260">
    <property type="component" value="Unassembled WGS sequence"/>
</dbReference>
<dbReference type="AlphaFoldDB" id="A0ABC8JBD3"/>
<dbReference type="EMBL" id="CAKOAT010088155">
    <property type="protein sequence ID" value="CAH8319203.1"/>
    <property type="molecule type" value="Genomic_DNA"/>
</dbReference>
<dbReference type="InterPro" id="IPR027417">
    <property type="entry name" value="P-loop_NTPase"/>
</dbReference>
<evidence type="ECO:0000313" key="1">
    <source>
        <dbReference type="EMBL" id="CAH8319203.1"/>
    </source>
</evidence>
<reference evidence="1 2" key="1">
    <citation type="submission" date="2022-03" db="EMBL/GenBank/DDBJ databases">
        <authorList>
            <person name="Macdonald S."/>
            <person name="Ahmed S."/>
            <person name="Newling K."/>
        </authorList>
    </citation>
    <scope>NUCLEOTIDE SEQUENCE [LARGE SCALE GENOMIC DNA]</scope>
</reference>